<comment type="subcellular location">
    <subcellularLocation>
        <location evidence="1">Cytoplasm</location>
    </subcellularLocation>
</comment>
<proteinExistence type="inferred from homology"/>
<organism evidence="6 7">
    <name type="scientific">Amycolatopsis pigmentata</name>
    <dbReference type="NCBI Taxonomy" id="450801"/>
    <lineage>
        <taxon>Bacteria</taxon>
        <taxon>Bacillati</taxon>
        <taxon>Actinomycetota</taxon>
        <taxon>Actinomycetes</taxon>
        <taxon>Pseudonocardiales</taxon>
        <taxon>Pseudonocardiaceae</taxon>
        <taxon>Amycolatopsis</taxon>
    </lineage>
</organism>
<evidence type="ECO:0000256" key="2">
    <source>
        <dbReference type="ARBA" id="ARBA00006411"/>
    </source>
</evidence>
<comment type="caution">
    <text evidence="6">The sequence shown here is derived from an EMBL/GenBank/DDBJ whole genome shotgun (WGS) entry which is preliminary data.</text>
</comment>
<keyword evidence="7" id="KW-1185">Reference proteome</keyword>
<name>A0ABW5G166_9PSEU</name>
<dbReference type="Pfam" id="PF14011">
    <property type="entry name" value="ESX-1_EspG"/>
    <property type="match status" value="1"/>
</dbReference>
<protein>
    <submittedName>
        <fullName evidence="6">ESX secretion-associated protein EspG</fullName>
    </submittedName>
</protein>
<dbReference type="Proteomes" id="UP001597417">
    <property type="component" value="Unassembled WGS sequence"/>
</dbReference>
<evidence type="ECO:0000313" key="6">
    <source>
        <dbReference type="EMBL" id="MFD2420597.1"/>
    </source>
</evidence>
<feature type="region of interest" description="Disordered" evidence="5">
    <location>
        <begin position="236"/>
        <end position="258"/>
    </location>
</feature>
<evidence type="ECO:0000313" key="7">
    <source>
        <dbReference type="Proteomes" id="UP001597417"/>
    </source>
</evidence>
<evidence type="ECO:0000256" key="5">
    <source>
        <dbReference type="SAM" id="MobiDB-lite"/>
    </source>
</evidence>
<evidence type="ECO:0000256" key="4">
    <source>
        <dbReference type="ARBA" id="ARBA00023186"/>
    </source>
</evidence>
<sequence length="258" mass="27436">MKTSNRPWTAPIVLPESAFVVLWERLGLGDLPRALFIPSPGATDEERAEVEHRATATLERVGIGAGGGLTGAAENALRLLAEPPAEYYGWLVPPGGDTIGLTAVTDGRRAVLAALADGFVHLVPVAAHDIAGALCRELPLEGPTAGEAFAVGADDPRLRDLLAPGRLGTRAQFFVSVAGRGRRLRSPHAIGYAETRQGNWFFHALGEGDRITAVPARAEILSVLFERTSRWLSDHPLPAGMARKGNNHRGGWAGNRNA</sequence>
<comment type="similarity">
    <text evidence="2">Belongs to the EspG family.</text>
</comment>
<dbReference type="RefSeq" id="WP_378268736.1">
    <property type="nucleotide sequence ID" value="NZ_JBHUKR010000020.1"/>
</dbReference>
<dbReference type="EMBL" id="JBHUKR010000020">
    <property type="protein sequence ID" value="MFD2420597.1"/>
    <property type="molecule type" value="Genomic_DNA"/>
</dbReference>
<accession>A0ABW5G166</accession>
<evidence type="ECO:0000256" key="3">
    <source>
        <dbReference type="ARBA" id="ARBA00022490"/>
    </source>
</evidence>
<reference evidence="7" key="1">
    <citation type="journal article" date="2019" name="Int. J. Syst. Evol. Microbiol.">
        <title>The Global Catalogue of Microorganisms (GCM) 10K type strain sequencing project: providing services to taxonomists for standard genome sequencing and annotation.</title>
        <authorList>
            <consortium name="The Broad Institute Genomics Platform"/>
            <consortium name="The Broad Institute Genome Sequencing Center for Infectious Disease"/>
            <person name="Wu L."/>
            <person name="Ma J."/>
        </authorList>
    </citation>
    <scope>NUCLEOTIDE SEQUENCE [LARGE SCALE GENOMIC DNA]</scope>
    <source>
        <strain evidence="7">CGMCC 4.7645</strain>
    </source>
</reference>
<evidence type="ECO:0000256" key="1">
    <source>
        <dbReference type="ARBA" id="ARBA00004496"/>
    </source>
</evidence>
<gene>
    <name evidence="6" type="ORF">ACFSXZ_30145</name>
</gene>
<dbReference type="InterPro" id="IPR025734">
    <property type="entry name" value="EspG"/>
</dbReference>
<keyword evidence="4" id="KW-0143">Chaperone</keyword>
<keyword evidence="3" id="KW-0963">Cytoplasm</keyword>